<dbReference type="InterPro" id="IPR036397">
    <property type="entry name" value="RNaseH_sf"/>
</dbReference>
<keyword evidence="3" id="KW-1185">Reference proteome</keyword>
<dbReference type="Proteomes" id="UP000595437">
    <property type="component" value="Chromosome 12"/>
</dbReference>
<evidence type="ECO:0000313" key="2">
    <source>
        <dbReference type="EMBL" id="QQP37810.1"/>
    </source>
</evidence>
<sequence>MERPPKGQGHAGVPGAGDGLLGQDLWAPQSSNANPLDYNFWPHIKFKACELRHPNIDALNQE</sequence>
<evidence type="ECO:0000313" key="3">
    <source>
        <dbReference type="Proteomes" id="UP000595437"/>
    </source>
</evidence>
<gene>
    <name evidence="2" type="ORF">FKW44_018206</name>
</gene>
<dbReference type="AlphaFoldDB" id="A0A7T8JXT3"/>
<protein>
    <submittedName>
        <fullName evidence="2">LOC100197221</fullName>
    </submittedName>
</protein>
<proteinExistence type="predicted"/>
<organism evidence="2 3">
    <name type="scientific">Caligus rogercresseyi</name>
    <name type="common">Sea louse</name>
    <dbReference type="NCBI Taxonomy" id="217165"/>
    <lineage>
        <taxon>Eukaryota</taxon>
        <taxon>Metazoa</taxon>
        <taxon>Ecdysozoa</taxon>
        <taxon>Arthropoda</taxon>
        <taxon>Crustacea</taxon>
        <taxon>Multicrustacea</taxon>
        <taxon>Hexanauplia</taxon>
        <taxon>Copepoda</taxon>
        <taxon>Siphonostomatoida</taxon>
        <taxon>Caligidae</taxon>
        <taxon>Caligus</taxon>
    </lineage>
</organism>
<name>A0A7T8JXT3_CALRO</name>
<dbReference type="OrthoDB" id="4843387at2759"/>
<accession>A0A7T8JXT3</accession>
<dbReference type="GO" id="GO:0003676">
    <property type="term" value="F:nucleic acid binding"/>
    <property type="evidence" value="ECO:0007669"/>
    <property type="project" value="InterPro"/>
</dbReference>
<feature type="compositionally biased region" description="Gly residues" evidence="1">
    <location>
        <begin position="9"/>
        <end position="20"/>
    </location>
</feature>
<dbReference type="Gene3D" id="3.30.420.10">
    <property type="entry name" value="Ribonuclease H-like superfamily/Ribonuclease H"/>
    <property type="match status" value="1"/>
</dbReference>
<feature type="region of interest" description="Disordered" evidence="1">
    <location>
        <begin position="1"/>
        <end position="28"/>
    </location>
</feature>
<dbReference type="EMBL" id="CP045901">
    <property type="protein sequence ID" value="QQP37810.1"/>
    <property type="molecule type" value="Genomic_DNA"/>
</dbReference>
<reference evidence="3" key="1">
    <citation type="submission" date="2021-01" db="EMBL/GenBank/DDBJ databases">
        <title>Caligus Genome Assembly.</title>
        <authorList>
            <person name="Gallardo-Escarate C."/>
        </authorList>
    </citation>
    <scope>NUCLEOTIDE SEQUENCE [LARGE SCALE GENOMIC DNA]</scope>
</reference>
<evidence type="ECO:0000256" key="1">
    <source>
        <dbReference type="SAM" id="MobiDB-lite"/>
    </source>
</evidence>